<gene>
    <name evidence="6" type="ORF">AE618_19660</name>
</gene>
<dbReference type="Gene3D" id="3.40.50.2300">
    <property type="match status" value="1"/>
</dbReference>
<keyword evidence="7" id="KW-1185">Reference proteome</keyword>
<dbReference type="PANTHER" id="PTHR44591">
    <property type="entry name" value="STRESS RESPONSE REGULATOR PROTEIN 1"/>
    <property type="match status" value="1"/>
</dbReference>
<evidence type="ECO:0000256" key="1">
    <source>
        <dbReference type="ARBA" id="ARBA00022553"/>
    </source>
</evidence>
<evidence type="ECO:0000256" key="2">
    <source>
        <dbReference type="ARBA" id="ARBA00023015"/>
    </source>
</evidence>
<evidence type="ECO:0000256" key="4">
    <source>
        <dbReference type="PROSITE-ProRule" id="PRU00169"/>
    </source>
</evidence>
<dbReference type="Pfam" id="PF00072">
    <property type="entry name" value="Response_reg"/>
    <property type="match status" value="1"/>
</dbReference>
<dbReference type="InterPro" id="IPR001789">
    <property type="entry name" value="Sig_transdc_resp-reg_receiver"/>
</dbReference>
<dbReference type="OrthoDB" id="9800897at2"/>
<reference evidence="6 7" key="1">
    <citation type="submission" date="2015-07" db="EMBL/GenBank/DDBJ databases">
        <title>Whole genome sequencing of Bosea vaviloviae isolated from cave pool.</title>
        <authorList>
            <person name="Tan N.E.H."/>
            <person name="Lee Y.P."/>
            <person name="Gan H.M."/>
            <person name="Barton H."/>
            <person name="Savka M.A."/>
        </authorList>
    </citation>
    <scope>NUCLEOTIDE SEQUENCE [LARGE SCALE GENOMIC DNA]</scope>
    <source>
        <strain evidence="6 7">SD260</strain>
    </source>
</reference>
<feature type="domain" description="Response regulatory" evidence="5">
    <location>
        <begin position="8"/>
        <end position="125"/>
    </location>
</feature>
<evidence type="ECO:0000256" key="3">
    <source>
        <dbReference type="ARBA" id="ARBA00023163"/>
    </source>
</evidence>
<accession>A0A0N0MAS3</accession>
<comment type="caution">
    <text evidence="6">The sequence shown here is derived from an EMBL/GenBank/DDBJ whole genome shotgun (WGS) entry which is preliminary data.</text>
</comment>
<dbReference type="RefSeq" id="WP_054210767.1">
    <property type="nucleotide sequence ID" value="NZ_LGSZ01000052.1"/>
</dbReference>
<dbReference type="EMBL" id="LGSZ01000052">
    <property type="protein sequence ID" value="KPH79005.1"/>
    <property type="molecule type" value="Genomic_DNA"/>
</dbReference>
<protein>
    <recommendedName>
        <fullName evidence="5">Response regulatory domain-containing protein</fullName>
    </recommendedName>
</protein>
<keyword evidence="3" id="KW-0804">Transcription</keyword>
<dbReference type="Proteomes" id="UP000037822">
    <property type="component" value="Unassembled WGS sequence"/>
</dbReference>
<dbReference type="SMART" id="SM00448">
    <property type="entry name" value="REC"/>
    <property type="match status" value="1"/>
</dbReference>
<proteinExistence type="predicted"/>
<name>A0A0N0MAS3_9HYPH</name>
<sequence>MKARSEYRILVVDDQKSMRGLATYFLKQIEFQDIDEAENAREALMKMQSKRYDLLLLDWNMDGMSGIDLLRAIRSVPELNQIKIIMATSERSVDKMDEATTNGADHYVVKPYELRDLEVRVKKVLSLSS</sequence>
<organism evidence="6 7">
    <name type="scientific">Bosea vaviloviae</name>
    <dbReference type="NCBI Taxonomy" id="1526658"/>
    <lineage>
        <taxon>Bacteria</taxon>
        <taxon>Pseudomonadati</taxon>
        <taxon>Pseudomonadota</taxon>
        <taxon>Alphaproteobacteria</taxon>
        <taxon>Hyphomicrobiales</taxon>
        <taxon>Boseaceae</taxon>
        <taxon>Bosea</taxon>
    </lineage>
</organism>
<evidence type="ECO:0000313" key="7">
    <source>
        <dbReference type="Proteomes" id="UP000037822"/>
    </source>
</evidence>
<dbReference type="PROSITE" id="PS50110">
    <property type="entry name" value="RESPONSE_REGULATORY"/>
    <property type="match status" value="1"/>
</dbReference>
<dbReference type="InterPro" id="IPR050595">
    <property type="entry name" value="Bact_response_regulator"/>
</dbReference>
<keyword evidence="1 4" id="KW-0597">Phosphoprotein</keyword>
<dbReference type="InterPro" id="IPR011006">
    <property type="entry name" value="CheY-like_superfamily"/>
</dbReference>
<dbReference type="PANTHER" id="PTHR44591:SF3">
    <property type="entry name" value="RESPONSE REGULATORY DOMAIN-CONTAINING PROTEIN"/>
    <property type="match status" value="1"/>
</dbReference>
<dbReference type="SUPFAM" id="SSF52172">
    <property type="entry name" value="CheY-like"/>
    <property type="match status" value="1"/>
</dbReference>
<evidence type="ECO:0000313" key="6">
    <source>
        <dbReference type="EMBL" id="KPH79005.1"/>
    </source>
</evidence>
<dbReference type="GO" id="GO:0000160">
    <property type="term" value="P:phosphorelay signal transduction system"/>
    <property type="evidence" value="ECO:0007669"/>
    <property type="project" value="InterPro"/>
</dbReference>
<feature type="modified residue" description="4-aspartylphosphate" evidence="4">
    <location>
        <position position="58"/>
    </location>
</feature>
<dbReference type="PATRIC" id="fig|1526658.3.peg.497"/>
<evidence type="ECO:0000259" key="5">
    <source>
        <dbReference type="PROSITE" id="PS50110"/>
    </source>
</evidence>
<dbReference type="AlphaFoldDB" id="A0A0N0MAS3"/>
<keyword evidence="2" id="KW-0805">Transcription regulation</keyword>